<reference evidence="3" key="1">
    <citation type="submission" date="2016-06" db="EMBL/GenBank/DDBJ databases">
        <authorList>
            <person name="Varghese N."/>
            <person name="Submissions Spin"/>
        </authorList>
    </citation>
    <scope>NUCLEOTIDE SEQUENCE [LARGE SCALE GENOMIC DNA]</scope>
    <source>
        <strain evidence="3">DSM 45431</strain>
    </source>
</reference>
<evidence type="ECO:0000313" key="3">
    <source>
        <dbReference type="Proteomes" id="UP000199413"/>
    </source>
</evidence>
<feature type="region of interest" description="Disordered" evidence="1">
    <location>
        <begin position="158"/>
        <end position="240"/>
    </location>
</feature>
<proteinExistence type="predicted"/>
<organism evidence="2 3">
    <name type="scientific">Micromonospora rhizosphaerae</name>
    <dbReference type="NCBI Taxonomy" id="568872"/>
    <lineage>
        <taxon>Bacteria</taxon>
        <taxon>Bacillati</taxon>
        <taxon>Actinomycetota</taxon>
        <taxon>Actinomycetes</taxon>
        <taxon>Micromonosporales</taxon>
        <taxon>Micromonosporaceae</taxon>
        <taxon>Micromonospora</taxon>
    </lineage>
</organism>
<gene>
    <name evidence="2" type="ORF">GA0070624_1309</name>
</gene>
<feature type="compositionally biased region" description="Basic and acidic residues" evidence="1">
    <location>
        <begin position="209"/>
        <end position="219"/>
    </location>
</feature>
<keyword evidence="3" id="KW-1185">Reference proteome</keyword>
<dbReference type="EMBL" id="FMHV01000002">
    <property type="protein sequence ID" value="SCL17502.1"/>
    <property type="molecule type" value="Genomic_DNA"/>
</dbReference>
<dbReference type="InterPro" id="IPR016181">
    <property type="entry name" value="Acyl_CoA_acyltransferase"/>
</dbReference>
<dbReference type="Gene3D" id="3.40.630.30">
    <property type="match status" value="1"/>
</dbReference>
<sequence>MELFASEWWTAERSPDDVTAMLTASDLVFALVQRSADRLVGFARVLTDGVYLAVVLDVIVASHARDSGVGRMLLDAIVNDPPVDPGAQHRACLPARALAVLPTMGLHGGSRTIAVDATVLRPAPGIPTPVAMARRSCPVRCPLTFTRFAVGVVDPRRSGERLPTGWCGGPPRANRSSRRPGWAAGVTPGPAGTGQSSQPADGCPSKIGNCRDGESREQDLYGPRGNPCDPQNSEGGVMTRGFGDGDFPFVVFVRIRGQYLPPCADGRAVHRS</sequence>
<evidence type="ECO:0000256" key="1">
    <source>
        <dbReference type="SAM" id="MobiDB-lite"/>
    </source>
</evidence>
<protein>
    <submittedName>
        <fullName evidence="2">Uncharacterized protein</fullName>
    </submittedName>
</protein>
<evidence type="ECO:0000313" key="2">
    <source>
        <dbReference type="EMBL" id="SCL17502.1"/>
    </source>
</evidence>
<dbReference type="STRING" id="568872.GA0070624_1309"/>
<feature type="compositionally biased region" description="Low complexity" evidence="1">
    <location>
        <begin position="180"/>
        <end position="194"/>
    </location>
</feature>
<accession>A0A1C6RKC2</accession>
<name>A0A1C6RKC2_9ACTN</name>
<dbReference type="SUPFAM" id="SSF55729">
    <property type="entry name" value="Acyl-CoA N-acyltransferases (Nat)"/>
    <property type="match status" value="1"/>
</dbReference>
<dbReference type="Proteomes" id="UP000199413">
    <property type="component" value="Unassembled WGS sequence"/>
</dbReference>
<dbReference type="AlphaFoldDB" id="A0A1C6RKC2"/>